<evidence type="ECO:0000313" key="5">
    <source>
        <dbReference type="EMBL" id="PIQ69737.1"/>
    </source>
</evidence>
<dbReference type="AlphaFoldDB" id="A0A2H0KET9"/>
<dbReference type="Gene3D" id="3.40.50.2300">
    <property type="match status" value="1"/>
</dbReference>
<dbReference type="InterPro" id="IPR050595">
    <property type="entry name" value="Bact_response_regulator"/>
</dbReference>
<dbReference type="PROSITE" id="PS50110">
    <property type="entry name" value="RESPONSE_REGULATORY"/>
    <property type="match status" value="1"/>
</dbReference>
<evidence type="ECO:0000256" key="2">
    <source>
        <dbReference type="ARBA" id="ARBA00023012"/>
    </source>
</evidence>
<reference evidence="5 6" key="1">
    <citation type="submission" date="2017-09" db="EMBL/GenBank/DDBJ databases">
        <title>Depth-based differentiation of microbial function through sediment-hosted aquifers and enrichment of novel symbionts in the deep terrestrial subsurface.</title>
        <authorList>
            <person name="Probst A.J."/>
            <person name="Ladd B."/>
            <person name="Jarett J.K."/>
            <person name="Geller-Mcgrath D.E."/>
            <person name="Sieber C.M."/>
            <person name="Emerson J.B."/>
            <person name="Anantharaman K."/>
            <person name="Thomas B.C."/>
            <person name="Malmstrom R."/>
            <person name="Stieglmeier M."/>
            <person name="Klingl A."/>
            <person name="Woyke T."/>
            <person name="Ryan C.M."/>
            <person name="Banfield J.F."/>
        </authorList>
    </citation>
    <scope>NUCLEOTIDE SEQUENCE [LARGE SCALE GENOMIC DNA]</scope>
    <source>
        <strain evidence="5">CG11_big_fil_rev_8_21_14_0_20_40_12</strain>
    </source>
</reference>
<dbReference type="InterPro" id="IPR011006">
    <property type="entry name" value="CheY-like_superfamily"/>
</dbReference>
<feature type="modified residue" description="4-aspartylphosphate" evidence="3">
    <location>
        <position position="72"/>
    </location>
</feature>
<proteinExistence type="predicted"/>
<protein>
    <recommendedName>
        <fullName evidence="4">Response regulatory domain-containing protein</fullName>
    </recommendedName>
</protein>
<sequence length="150" mass="16548">MTEISNDQSPKSETDNSKKTVLVVDDEASILKLTEIFLNRNGFNVITARDGEEALATFLNPENSTIDLIITDNNMPRMSGVELIQRVRETNSRIPIFLASGDFFGGLSEKETQSKAEEVGATVGIAKPFDIKEVVNLSKQLLEKAENRTS</sequence>
<dbReference type="InterPro" id="IPR001789">
    <property type="entry name" value="Sig_transdc_resp-reg_receiver"/>
</dbReference>
<evidence type="ECO:0000256" key="1">
    <source>
        <dbReference type="ARBA" id="ARBA00022553"/>
    </source>
</evidence>
<dbReference type="GO" id="GO:0000160">
    <property type="term" value="P:phosphorelay signal transduction system"/>
    <property type="evidence" value="ECO:0007669"/>
    <property type="project" value="UniProtKB-KW"/>
</dbReference>
<evidence type="ECO:0000256" key="3">
    <source>
        <dbReference type="PROSITE-ProRule" id="PRU00169"/>
    </source>
</evidence>
<dbReference type="PANTHER" id="PTHR44591">
    <property type="entry name" value="STRESS RESPONSE REGULATOR PROTEIN 1"/>
    <property type="match status" value="1"/>
</dbReference>
<evidence type="ECO:0000313" key="6">
    <source>
        <dbReference type="Proteomes" id="UP000231371"/>
    </source>
</evidence>
<evidence type="ECO:0000259" key="4">
    <source>
        <dbReference type="PROSITE" id="PS50110"/>
    </source>
</evidence>
<organism evidence="5 6">
    <name type="scientific">Candidatus Shapirobacteria bacterium CG11_big_fil_rev_8_21_14_0_20_40_12</name>
    <dbReference type="NCBI Taxonomy" id="1974889"/>
    <lineage>
        <taxon>Bacteria</taxon>
        <taxon>Candidatus Shapironibacteriota</taxon>
    </lineage>
</organism>
<keyword evidence="1 3" id="KW-0597">Phosphoprotein</keyword>
<name>A0A2H0KET9_9BACT</name>
<dbReference type="PANTHER" id="PTHR44591:SF14">
    <property type="entry name" value="PROTEIN PILG"/>
    <property type="match status" value="1"/>
</dbReference>
<dbReference type="SMART" id="SM00448">
    <property type="entry name" value="REC"/>
    <property type="match status" value="1"/>
</dbReference>
<accession>A0A2H0KET9</accession>
<comment type="caution">
    <text evidence="5">The sequence shown here is derived from an EMBL/GenBank/DDBJ whole genome shotgun (WGS) entry which is preliminary data.</text>
</comment>
<keyword evidence="2" id="KW-0902">Two-component regulatory system</keyword>
<dbReference type="Proteomes" id="UP000231371">
    <property type="component" value="Unassembled WGS sequence"/>
</dbReference>
<dbReference type="SUPFAM" id="SSF52172">
    <property type="entry name" value="CheY-like"/>
    <property type="match status" value="1"/>
</dbReference>
<feature type="domain" description="Response regulatory" evidence="4">
    <location>
        <begin position="20"/>
        <end position="142"/>
    </location>
</feature>
<dbReference type="Pfam" id="PF00072">
    <property type="entry name" value="Response_reg"/>
    <property type="match status" value="1"/>
</dbReference>
<gene>
    <name evidence="5" type="ORF">COV89_04240</name>
</gene>
<dbReference type="EMBL" id="PCVI01000065">
    <property type="protein sequence ID" value="PIQ69737.1"/>
    <property type="molecule type" value="Genomic_DNA"/>
</dbReference>